<dbReference type="EMBL" id="LRQV01000060">
    <property type="protein sequence ID" value="KXK60756.1"/>
    <property type="molecule type" value="Genomic_DNA"/>
</dbReference>
<dbReference type="RefSeq" id="WP_067367195.1">
    <property type="nucleotide sequence ID" value="NZ_JBIUBN010000002.1"/>
</dbReference>
<keyword evidence="3" id="KW-1185">Reference proteome</keyword>
<evidence type="ECO:0000313" key="2">
    <source>
        <dbReference type="EMBL" id="KXK60756.1"/>
    </source>
</evidence>
<dbReference type="SMART" id="SM00530">
    <property type="entry name" value="HTH_XRE"/>
    <property type="match status" value="1"/>
</dbReference>
<dbReference type="PANTHER" id="PTHR47691:SF3">
    <property type="entry name" value="HTH-TYPE TRANSCRIPTIONAL REGULATOR RV0890C-RELATED"/>
    <property type="match status" value="1"/>
</dbReference>
<dbReference type="AlphaFoldDB" id="A0A136PRE0"/>
<dbReference type="Proteomes" id="UP000070620">
    <property type="component" value="Unassembled WGS sequence"/>
</dbReference>
<dbReference type="PROSITE" id="PS50943">
    <property type="entry name" value="HTH_CROC1"/>
    <property type="match status" value="1"/>
</dbReference>
<dbReference type="SUPFAM" id="SSF47413">
    <property type="entry name" value="lambda repressor-like DNA-binding domains"/>
    <property type="match status" value="1"/>
</dbReference>
<dbReference type="GO" id="GO:0003677">
    <property type="term" value="F:DNA binding"/>
    <property type="evidence" value="ECO:0007669"/>
    <property type="project" value="InterPro"/>
</dbReference>
<evidence type="ECO:0000313" key="3">
    <source>
        <dbReference type="Proteomes" id="UP000070620"/>
    </source>
</evidence>
<comment type="caution">
    <text evidence="2">The sequence shown here is derived from an EMBL/GenBank/DDBJ whole genome shotgun (WGS) entry which is preliminary data.</text>
</comment>
<dbReference type="PRINTS" id="PR00364">
    <property type="entry name" value="DISEASERSIST"/>
</dbReference>
<dbReference type="Gene3D" id="3.40.50.300">
    <property type="entry name" value="P-loop containing nucleotide triphosphate hydrolases"/>
    <property type="match status" value="1"/>
</dbReference>
<dbReference type="CDD" id="cd00093">
    <property type="entry name" value="HTH_XRE"/>
    <property type="match status" value="1"/>
</dbReference>
<reference evidence="2 3" key="1">
    <citation type="submission" date="2016-01" db="EMBL/GenBank/DDBJ databases">
        <title>Whole genome sequence and analysis of Micromonospora rosaria DSM 803, which can produce antibacterial substance rosamicin.</title>
        <authorList>
            <person name="Yang H."/>
            <person name="He X."/>
            <person name="Zhu D."/>
        </authorList>
    </citation>
    <scope>NUCLEOTIDE SEQUENCE [LARGE SCALE GENOMIC DNA]</scope>
    <source>
        <strain evidence="2 3">DSM 803</strain>
    </source>
</reference>
<feature type="domain" description="HTH cro/C1-type" evidence="1">
    <location>
        <begin position="18"/>
        <end position="66"/>
    </location>
</feature>
<name>A0A136PRE0_9ACTN</name>
<dbReference type="Pfam" id="PF13560">
    <property type="entry name" value="HTH_31"/>
    <property type="match status" value="1"/>
</dbReference>
<dbReference type="PANTHER" id="PTHR47691">
    <property type="entry name" value="REGULATOR-RELATED"/>
    <property type="match status" value="1"/>
</dbReference>
<evidence type="ECO:0000259" key="1">
    <source>
        <dbReference type="PROSITE" id="PS50943"/>
    </source>
</evidence>
<dbReference type="InterPro" id="IPR010982">
    <property type="entry name" value="Lambda_DNA-bd_dom_sf"/>
</dbReference>
<sequence length="451" mass="48362">MSIDVRTTEDVPQFGLLIRQHRMRIGLTQRELADFSTVSVRAIRDLEQGRARRPRQDTVRLIADGLRLGLRARADLETAANQGRTSWAVKASYEAEPPAPPVAVDTLLGREQETAVITDELGSGAERLVTIVGTNGVGRTRLALEVATRLHAADRTPVLWCAVAQPPAGAGGDRLAALVRGCVDQLLDTADPAAGDDLAAFVETVADRPPLLVLDGLGDRTVRPERVAHLLRGCPGLRLLVTADRPLDVPGERPFLLAPLALPEETDPADPLAVNQVPTVRLFVERARRARPDFTLTAADAPLVADICRRVDGLPLAVQAVASWLVVYDIPMLHQCLHGDPAGLLQHLAGAEGGTRLRDALHRRLALLPAADRDLLAALCARGDTFGLPDVMALTGRNLPDSGRAVRDLVLHGLVRPSYEAGQSRFRILHLVRAAQLCGPGVEPVPADVAA</sequence>
<dbReference type="SUPFAM" id="SSF52540">
    <property type="entry name" value="P-loop containing nucleoside triphosphate hydrolases"/>
    <property type="match status" value="1"/>
</dbReference>
<proteinExistence type="predicted"/>
<dbReference type="InterPro" id="IPR001387">
    <property type="entry name" value="Cro/C1-type_HTH"/>
</dbReference>
<dbReference type="OrthoDB" id="3427187at2"/>
<dbReference type="InterPro" id="IPR027417">
    <property type="entry name" value="P-loop_NTPase"/>
</dbReference>
<dbReference type="Gene3D" id="1.10.260.40">
    <property type="entry name" value="lambda repressor-like DNA-binding domains"/>
    <property type="match status" value="1"/>
</dbReference>
<gene>
    <name evidence="2" type="ORF">AWW66_17210</name>
</gene>
<protein>
    <recommendedName>
        <fullName evidence="1">HTH cro/C1-type domain-containing protein</fullName>
    </recommendedName>
</protein>
<organism evidence="2 3">
    <name type="scientific">Micromonospora rosaria</name>
    <dbReference type="NCBI Taxonomy" id="47874"/>
    <lineage>
        <taxon>Bacteria</taxon>
        <taxon>Bacillati</taxon>
        <taxon>Actinomycetota</taxon>
        <taxon>Actinomycetes</taxon>
        <taxon>Micromonosporales</taxon>
        <taxon>Micromonosporaceae</taxon>
        <taxon>Micromonospora</taxon>
    </lineage>
</organism>
<accession>A0A136PRE0</accession>